<feature type="region of interest" description="Disordered" evidence="1">
    <location>
        <begin position="1"/>
        <end position="24"/>
    </location>
</feature>
<protein>
    <submittedName>
        <fullName evidence="2">Uncharacterized protein</fullName>
    </submittedName>
</protein>
<dbReference type="EMBL" id="BLXT01002711">
    <property type="protein sequence ID" value="GFN96946.1"/>
    <property type="molecule type" value="Genomic_DNA"/>
</dbReference>
<gene>
    <name evidence="2" type="ORF">PoB_002345200</name>
</gene>
<proteinExistence type="predicted"/>
<organism evidence="2 3">
    <name type="scientific">Plakobranchus ocellatus</name>
    <dbReference type="NCBI Taxonomy" id="259542"/>
    <lineage>
        <taxon>Eukaryota</taxon>
        <taxon>Metazoa</taxon>
        <taxon>Spiralia</taxon>
        <taxon>Lophotrochozoa</taxon>
        <taxon>Mollusca</taxon>
        <taxon>Gastropoda</taxon>
        <taxon>Heterobranchia</taxon>
        <taxon>Euthyneura</taxon>
        <taxon>Panpulmonata</taxon>
        <taxon>Sacoglossa</taxon>
        <taxon>Placobranchoidea</taxon>
        <taxon>Plakobranchidae</taxon>
        <taxon>Plakobranchus</taxon>
    </lineage>
</organism>
<keyword evidence="3" id="KW-1185">Reference proteome</keyword>
<dbReference type="AlphaFoldDB" id="A0AAV3ZP13"/>
<evidence type="ECO:0000313" key="2">
    <source>
        <dbReference type="EMBL" id="GFN96946.1"/>
    </source>
</evidence>
<feature type="compositionally biased region" description="Basic and acidic residues" evidence="1">
    <location>
        <begin position="1"/>
        <end position="10"/>
    </location>
</feature>
<dbReference type="Proteomes" id="UP000735302">
    <property type="component" value="Unassembled WGS sequence"/>
</dbReference>
<sequence length="80" mass="9100">MPILSIHDKNDDEDDYHDDGDDLCDKDDGEVRKQVISGFQALLRPGRRWLGSYARQLSFYRSQCGFTIHSATNAAIVILE</sequence>
<comment type="caution">
    <text evidence="2">The sequence shown here is derived from an EMBL/GenBank/DDBJ whole genome shotgun (WGS) entry which is preliminary data.</text>
</comment>
<accession>A0AAV3ZP13</accession>
<evidence type="ECO:0000256" key="1">
    <source>
        <dbReference type="SAM" id="MobiDB-lite"/>
    </source>
</evidence>
<feature type="compositionally biased region" description="Acidic residues" evidence="1">
    <location>
        <begin position="11"/>
        <end position="24"/>
    </location>
</feature>
<name>A0AAV3ZP13_9GAST</name>
<evidence type="ECO:0000313" key="3">
    <source>
        <dbReference type="Proteomes" id="UP000735302"/>
    </source>
</evidence>
<reference evidence="2 3" key="1">
    <citation type="journal article" date="2021" name="Elife">
        <title>Chloroplast acquisition without the gene transfer in kleptoplastic sea slugs, Plakobranchus ocellatus.</title>
        <authorList>
            <person name="Maeda T."/>
            <person name="Takahashi S."/>
            <person name="Yoshida T."/>
            <person name="Shimamura S."/>
            <person name="Takaki Y."/>
            <person name="Nagai Y."/>
            <person name="Toyoda A."/>
            <person name="Suzuki Y."/>
            <person name="Arimoto A."/>
            <person name="Ishii H."/>
            <person name="Satoh N."/>
            <person name="Nishiyama T."/>
            <person name="Hasebe M."/>
            <person name="Maruyama T."/>
            <person name="Minagawa J."/>
            <person name="Obokata J."/>
            <person name="Shigenobu S."/>
        </authorList>
    </citation>
    <scope>NUCLEOTIDE SEQUENCE [LARGE SCALE GENOMIC DNA]</scope>
</reference>